<reference evidence="1 2" key="1">
    <citation type="journal article" date="2014" name="BMC Genomics">
        <title>Genome and secretome analysis of the hemibiotrophic fungal pathogen, Moniliophthora roreri, which causes frosty pod rot disease of cacao: mechanisms of the biotrophic and necrotrophic phases.</title>
        <authorList>
            <person name="Meinhardt L.W."/>
            <person name="Costa G.G.L."/>
            <person name="Thomazella D.P.T."/>
            <person name="Teixeira P.J.P.L."/>
            <person name="Carazzolle M.F."/>
            <person name="Schuster S.C."/>
            <person name="Carlson J.E."/>
            <person name="Guiltinan M.J."/>
            <person name="Mieczkowski P."/>
            <person name="Farmer A."/>
            <person name="Ramaraj T."/>
            <person name="Crozier J."/>
            <person name="Davis R.E."/>
            <person name="Shao J."/>
            <person name="Melnick R.L."/>
            <person name="Pereira G.A.G."/>
            <person name="Bailey B.A."/>
        </authorList>
    </citation>
    <scope>NUCLEOTIDE SEQUENCE [LARGE SCALE GENOMIC DNA]</scope>
    <source>
        <strain evidence="1 2">MCA 2997</strain>
    </source>
</reference>
<accession>V2Y257</accession>
<evidence type="ECO:0000313" key="2">
    <source>
        <dbReference type="Proteomes" id="UP000017559"/>
    </source>
</evidence>
<evidence type="ECO:0000313" key="1">
    <source>
        <dbReference type="EMBL" id="ESK85714.1"/>
    </source>
</evidence>
<protein>
    <submittedName>
        <fullName evidence="1">Uncharacterized protein</fullName>
    </submittedName>
</protein>
<dbReference type="Proteomes" id="UP000017559">
    <property type="component" value="Unassembled WGS sequence"/>
</dbReference>
<name>V2Y257_MONRO</name>
<comment type="caution">
    <text evidence="1">The sequence shown here is derived from an EMBL/GenBank/DDBJ whole genome shotgun (WGS) entry which is preliminary data.</text>
</comment>
<organism evidence="1 2">
    <name type="scientific">Moniliophthora roreri (strain MCA 2997)</name>
    <name type="common">Cocoa frosty pod rot fungus</name>
    <name type="synonym">Crinipellis roreri</name>
    <dbReference type="NCBI Taxonomy" id="1381753"/>
    <lineage>
        <taxon>Eukaryota</taxon>
        <taxon>Fungi</taxon>
        <taxon>Dikarya</taxon>
        <taxon>Basidiomycota</taxon>
        <taxon>Agaricomycotina</taxon>
        <taxon>Agaricomycetes</taxon>
        <taxon>Agaricomycetidae</taxon>
        <taxon>Agaricales</taxon>
        <taxon>Marasmiineae</taxon>
        <taxon>Marasmiaceae</taxon>
        <taxon>Moniliophthora</taxon>
    </lineage>
</organism>
<dbReference type="HOGENOM" id="CLU_3074283_0_0_1"/>
<sequence length="53" mass="6289">CTYFEQLCNNECELFKPMRTGFMKHFATTLTTSFDLEFFTNQGLSRFAKFAQF</sequence>
<proteinExistence type="predicted"/>
<dbReference type="KEGG" id="mrr:Moror_10993"/>
<dbReference type="EMBL" id="AWSO01001032">
    <property type="protein sequence ID" value="ESK85714.1"/>
    <property type="molecule type" value="Genomic_DNA"/>
</dbReference>
<keyword evidence="2" id="KW-1185">Reference proteome</keyword>
<dbReference type="AlphaFoldDB" id="V2Y257"/>
<feature type="non-terminal residue" evidence="1">
    <location>
        <position position="1"/>
    </location>
</feature>
<gene>
    <name evidence="1" type="ORF">Moror_10993</name>
</gene>